<evidence type="ECO:0000256" key="9">
    <source>
        <dbReference type="SAM" id="MobiDB-lite"/>
    </source>
</evidence>
<evidence type="ECO:0000256" key="7">
    <source>
        <dbReference type="ARBA" id="ARBA00023136"/>
    </source>
</evidence>
<keyword evidence="7 8" id="KW-0472">Membrane</keyword>
<evidence type="ECO:0000256" key="6">
    <source>
        <dbReference type="ARBA" id="ARBA00022989"/>
    </source>
</evidence>
<dbReference type="Pfam" id="PF04535">
    <property type="entry name" value="CASP_dom"/>
    <property type="match status" value="1"/>
</dbReference>
<proteinExistence type="inferred from homology"/>
<keyword evidence="4 8" id="KW-1003">Cell membrane</keyword>
<dbReference type="AlphaFoldDB" id="A0A068V7X7"/>
<dbReference type="PANTHER" id="PTHR36488">
    <property type="entry name" value="CASP-LIKE PROTEIN 1U1"/>
    <property type="match status" value="1"/>
</dbReference>
<dbReference type="PhylomeDB" id="A0A068V7X7"/>
<evidence type="ECO:0000259" key="10">
    <source>
        <dbReference type="Pfam" id="PF04535"/>
    </source>
</evidence>
<dbReference type="OrthoDB" id="992805at2759"/>
<dbReference type="Proteomes" id="UP000295252">
    <property type="component" value="Chromosome IX"/>
</dbReference>
<name>A0A068V7X7_COFCA</name>
<organism evidence="11 12">
    <name type="scientific">Coffea canephora</name>
    <name type="common">Robusta coffee</name>
    <dbReference type="NCBI Taxonomy" id="49390"/>
    <lineage>
        <taxon>Eukaryota</taxon>
        <taxon>Viridiplantae</taxon>
        <taxon>Streptophyta</taxon>
        <taxon>Embryophyta</taxon>
        <taxon>Tracheophyta</taxon>
        <taxon>Spermatophyta</taxon>
        <taxon>Magnoliopsida</taxon>
        <taxon>eudicotyledons</taxon>
        <taxon>Gunneridae</taxon>
        <taxon>Pentapetalae</taxon>
        <taxon>asterids</taxon>
        <taxon>lamiids</taxon>
        <taxon>Gentianales</taxon>
        <taxon>Rubiaceae</taxon>
        <taxon>Ixoroideae</taxon>
        <taxon>Gardenieae complex</taxon>
        <taxon>Bertiereae - Coffeeae clade</taxon>
        <taxon>Coffeeae</taxon>
        <taxon>Coffea</taxon>
    </lineage>
</organism>
<accession>A0A068V7X7</accession>
<feature type="transmembrane region" description="Helical" evidence="8">
    <location>
        <begin position="189"/>
        <end position="209"/>
    </location>
</feature>
<evidence type="ECO:0000256" key="5">
    <source>
        <dbReference type="ARBA" id="ARBA00022692"/>
    </source>
</evidence>
<sequence length="222" mass="24222">MEFQMTKENADYTVGAASSPKPKMGGGEGAVDDHEGQSLSSGRRRRWRTKALLITQLTLRALVVAFSLAAIIITITAKQTVNVGMLTFTARYNYSSAMRFQLGANSVVCALSFLSMLLFVLPLRSAHPQSEPPGNYFYLLLHDMVLTMLVISGCAAGSTVGYLAKYGQEQGGWIAFCTYLHRFCNQLQAALAFAYSAFFCMFVLTIVAASELKSQAKPNPAF</sequence>
<reference evidence="12" key="1">
    <citation type="journal article" date="2014" name="Science">
        <title>The coffee genome provides insight into the convergent evolution of caffeine biosynthesis.</title>
        <authorList>
            <person name="Denoeud F."/>
            <person name="Carretero-Paulet L."/>
            <person name="Dereeper A."/>
            <person name="Droc G."/>
            <person name="Guyot R."/>
            <person name="Pietrella M."/>
            <person name="Zheng C."/>
            <person name="Alberti A."/>
            <person name="Anthony F."/>
            <person name="Aprea G."/>
            <person name="Aury J.M."/>
            <person name="Bento P."/>
            <person name="Bernard M."/>
            <person name="Bocs S."/>
            <person name="Campa C."/>
            <person name="Cenci A."/>
            <person name="Combes M.C."/>
            <person name="Crouzillat D."/>
            <person name="Da Silva C."/>
            <person name="Daddiego L."/>
            <person name="De Bellis F."/>
            <person name="Dussert S."/>
            <person name="Garsmeur O."/>
            <person name="Gayraud T."/>
            <person name="Guignon V."/>
            <person name="Jahn K."/>
            <person name="Jamilloux V."/>
            <person name="Joet T."/>
            <person name="Labadie K."/>
            <person name="Lan T."/>
            <person name="Leclercq J."/>
            <person name="Lepelley M."/>
            <person name="Leroy T."/>
            <person name="Li L.T."/>
            <person name="Librado P."/>
            <person name="Lopez L."/>
            <person name="Munoz A."/>
            <person name="Noel B."/>
            <person name="Pallavicini A."/>
            <person name="Perrotta G."/>
            <person name="Poncet V."/>
            <person name="Pot D."/>
            <person name="Priyono X."/>
            <person name="Rigoreau M."/>
            <person name="Rouard M."/>
            <person name="Rozas J."/>
            <person name="Tranchant-Dubreuil C."/>
            <person name="VanBuren R."/>
            <person name="Zhang Q."/>
            <person name="Andrade A.C."/>
            <person name="Argout X."/>
            <person name="Bertrand B."/>
            <person name="de Kochko A."/>
            <person name="Graziosi G."/>
            <person name="Henry R.J."/>
            <person name="Jayarama X."/>
            <person name="Ming R."/>
            <person name="Nagai C."/>
            <person name="Rounsley S."/>
            <person name="Sankoff D."/>
            <person name="Giuliano G."/>
            <person name="Albert V.A."/>
            <person name="Wincker P."/>
            <person name="Lashermes P."/>
        </authorList>
    </citation>
    <scope>NUCLEOTIDE SEQUENCE [LARGE SCALE GENOMIC DNA]</scope>
    <source>
        <strain evidence="12">cv. DH200-94</strain>
    </source>
</reference>
<keyword evidence="6 8" id="KW-1133">Transmembrane helix</keyword>
<dbReference type="STRING" id="49390.A0A068V7X7"/>
<comment type="subunit">
    <text evidence="3 8">Homodimer and heterodimers.</text>
</comment>
<dbReference type="PANTHER" id="PTHR36488:SF8">
    <property type="entry name" value="CASP-LIKE PROTEIN 1U1"/>
    <property type="match status" value="1"/>
</dbReference>
<feature type="transmembrane region" description="Helical" evidence="8">
    <location>
        <begin position="135"/>
        <end position="164"/>
    </location>
</feature>
<dbReference type="OMA" id="MAICNRV"/>
<evidence type="ECO:0000313" key="11">
    <source>
        <dbReference type="EMBL" id="CDP16726.1"/>
    </source>
</evidence>
<feature type="transmembrane region" description="Helical" evidence="8">
    <location>
        <begin position="51"/>
        <end position="77"/>
    </location>
</feature>
<feature type="region of interest" description="Disordered" evidence="9">
    <location>
        <begin position="1"/>
        <end position="42"/>
    </location>
</feature>
<dbReference type="InterPro" id="IPR006459">
    <property type="entry name" value="CASP/CASPL"/>
</dbReference>
<keyword evidence="12" id="KW-1185">Reference proteome</keyword>
<evidence type="ECO:0000313" key="12">
    <source>
        <dbReference type="Proteomes" id="UP000295252"/>
    </source>
</evidence>
<dbReference type="EMBL" id="HG739219">
    <property type="protein sequence ID" value="CDP16726.1"/>
    <property type="molecule type" value="Genomic_DNA"/>
</dbReference>
<evidence type="ECO:0000256" key="1">
    <source>
        <dbReference type="ARBA" id="ARBA00004651"/>
    </source>
</evidence>
<dbReference type="GO" id="GO:0005886">
    <property type="term" value="C:plasma membrane"/>
    <property type="evidence" value="ECO:0007669"/>
    <property type="project" value="UniProtKB-SubCell"/>
</dbReference>
<feature type="transmembrane region" description="Helical" evidence="8">
    <location>
        <begin position="102"/>
        <end position="123"/>
    </location>
</feature>
<gene>
    <name evidence="11" type="ORF">GSCOC_T00019202001</name>
</gene>
<dbReference type="InterPro" id="IPR006702">
    <property type="entry name" value="CASP_dom"/>
</dbReference>
<dbReference type="NCBIfam" id="TIGR01569">
    <property type="entry name" value="A_tha_TIGR01569"/>
    <property type="match status" value="1"/>
</dbReference>
<evidence type="ECO:0000256" key="3">
    <source>
        <dbReference type="ARBA" id="ARBA00011489"/>
    </source>
</evidence>
<dbReference type="InParanoid" id="A0A068V7X7"/>
<protein>
    <recommendedName>
        <fullName evidence="8">CASP-like protein</fullName>
    </recommendedName>
</protein>
<evidence type="ECO:0000256" key="2">
    <source>
        <dbReference type="ARBA" id="ARBA00007651"/>
    </source>
</evidence>
<comment type="subcellular location">
    <subcellularLocation>
        <location evidence="1 8">Cell membrane</location>
        <topology evidence="1 8">Multi-pass membrane protein</topology>
    </subcellularLocation>
</comment>
<feature type="domain" description="Casparian strip membrane protein" evidence="10">
    <location>
        <begin position="51"/>
        <end position="200"/>
    </location>
</feature>
<dbReference type="InterPro" id="IPR044173">
    <property type="entry name" value="CASPL"/>
</dbReference>
<evidence type="ECO:0000256" key="4">
    <source>
        <dbReference type="ARBA" id="ARBA00022475"/>
    </source>
</evidence>
<dbReference type="Gramene" id="CDP16726">
    <property type="protein sequence ID" value="CDP16726"/>
    <property type="gene ID" value="GSCOC_T00019202001"/>
</dbReference>
<evidence type="ECO:0000256" key="8">
    <source>
        <dbReference type="RuleBase" id="RU361233"/>
    </source>
</evidence>
<keyword evidence="5 8" id="KW-0812">Transmembrane</keyword>
<comment type="similarity">
    <text evidence="2 8">Belongs to the Casparian strip membrane proteins (CASP) family.</text>
</comment>